<protein>
    <submittedName>
        <fullName evidence="1">Uncharacterized protein</fullName>
    </submittedName>
</protein>
<keyword evidence="2" id="KW-1185">Reference proteome</keyword>
<dbReference type="EMBL" id="CP002580">
    <property type="protein sequence ID" value="AJK47749.1"/>
    <property type="molecule type" value="Genomic_DNA"/>
</dbReference>
<dbReference type="HOGENOM" id="CLU_887611_0_0_4"/>
<gene>
    <name evidence="1" type="ORF">BGL_1c32740</name>
</gene>
<proteinExistence type="predicted"/>
<reference evidence="2" key="1">
    <citation type="submission" date="2011-03" db="EMBL/GenBank/DDBJ databases">
        <authorList>
            <person name="Voget S."/>
            <person name="Streit W.R."/>
            <person name="Jaeger K.E."/>
            <person name="Daniel R."/>
        </authorList>
    </citation>
    <scope>NUCLEOTIDE SEQUENCE [LARGE SCALE GENOMIC DNA]</scope>
    <source>
        <strain evidence="2">PG1</strain>
    </source>
</reference>
<dbReference type="Proteomes" id="UP000031838">
    <property type="component" value="Chromosome 1"/>
</dbReference>
<dbReference type="KEGG" id="bgp:BGL_1c32740"/>
<reference evidence="1 2" key="2">
    <citation type="journal article" date="2016" name="Appl. Microbiol. Biotechnol.">
        <title>Mutations improving production and secretion of extracellular lipase by Burkholderia glumae PG1.</title>
        <authorList>
            <person name="Knapp A."/>
            <person name="Voget S."/>
            <person name="Gao R."/>
            <person name="Zaburannyi N."/>
            <person name="Krysciak D."/>
            <person name="Breuer M."/>
            <person name="Hauer B."/>
            <person name="Streit W.R."/>
            <person name="Muller R."/>
            <person name="Daniel R."/>
            <person name="Jaeger K.E."/>
        </authorList>
    </citation>
    <scope>NUCLEOTIDE SEQUENCE [LARGE SCALE GENOMIC DNA]</scope>
    <source>
        <strain evidence="1 2">PG1</strain>
    </source>
</reference>
<accession>A0A0B6S014</accession>
<name>A0A0B6S014_BURPL</name>
<evidence type="ECO:0000313" key="2">
    <source>
        <dbReference type="Proteomes" id="UP000031838"/>
    </source>
</evidence>
<organism evidence="1 2">
    <name type="scientific">Burkholderia plantarii</name>
    <dbReference type="NCBI Taxonomy" id="41899"/>
    <lineage>
        <taxon>Bacteria</taxon>
        <taxon>Pseudomonadati</taxon>
        <taxon>Pseudomonadota</taxon>
        <taxon>Betaproteobacteria</taxon>
        <taxon>Burkholderiales</taxon>
        <taxon>Burkholderiaceae</taxon>
        <taxon>Burkholderia</taxon>
    </lineage>
</organism>
<dbReference type="AlphaFoldDB" id="A0A0B6S014"/>
<evidence type="ECO:0000313" key="1">
    <source>
        <dbReference type="EMBL" id="AJK47749.1"/>
    </source>
</evidence>
<sequence length="316" mass="34434">MVFVAIYKLALADNPGSLVYDYKNCTWQDDGYQVRVSLVMDFKRGLDGPLAYTRSRGVVVWAYDKNNSPYSFSSSDAIVGLNGWASARDTHGISYDGLSAQAFIGDNHDWININPVAANILIIFPSRGKWRSVAVLAAEREFDSRGGFYDFQGEIKGAAYIYPDSDGGDCQVVSPVNPPRPPLTIRMSAPDWDLGELPVDHGEKRFTAAADQLCFTYSGLSGDGADVVVDADSENGTVANQYQLKALADPTQIVPYSVMLNDGTTEFTLPNQKKSEIKLNASGRTCLAPTFGTYVRPGLKKGAYTDVLTFTVTTKT</sequence>